<feature type="region of interest" description="Disordered" evidence="2">
    <location>
        <begin position="945"/>
        <end position="966"/>
    </location>
</feature>
<dbReference type="InterPro" id="IPR051937">
    <property type="entry name" value="R3H_domain_containing"/>
</dbReference>
<feature type="region of interest" description="Disordered" evidence="2">
    <location>
        <begin position="714"/>
        <end position="737"/>
    </location>
</feature>
<feature type="compositionally biased region" description="Polar residues" evidence="2">
    <location>
        <begin position="394"/>
        <end position="409"/>
    </location>
</feature>
<dbReference type="PANTHER" id="PTHR15672:SF13">
    <property type="entry name" value="R3H DOMAIN-CONTAINING PROTEIN 2"/>
    <property type="match status" value="1"/>
</dbReference>
<feature type="compositionally biased region" description="Low complexity" evidence="2">
    <location>
        <begin position="801"/>
        <end position="817"/>
    </location>
</feature>
<feature type="compositionally biased region" description="Polar residues" evidence="2">
    <location>
        <begin position="1"/>
        <end position="10"/>
    </location>
</feature>
<evidence type="ECO:0000313" key="6">
    <source>
        <dbReference type="RefSeq" id="XP_054859285.1"/>
    </source>
</evidence>
<dbReference type="AlphaFoldDB" id="A0AA97KJ25"/>
<keyword evidence="1" id="KW-0597">Phosphoprotein</keyword>
<feature type="region of interest" description="Disordered" evidence="2">
    <location>
        <begin position="106"/>
        <end position="146"/>
    </location>
</feature>
<feature type="region of interest" description="Disordered" evidence="2">
    <location>
        <begin position="532"/>
        <end position="577"/>
    </location>
</feature>
<feature type="compositionally biased region" description="Basic residues" evidence="2">
    <location>
        <begin position="58"/>
        <end position="72"/>
    </location>
</feature>
<feature type="compositionally biased region" description="Polar residues" evidence="2">
    <location>
        <begin position="788"/>
        <end position="800"/>
    </location>
</feature>
<feature type="compositionally biased region" description="Basic and acidic residues" evidence="2">
    <location>
        <begin position="259"/>
        <end position="270"/>
    </location>
</feature>
<dbReference type="InterPro" id="IPR001374">
    <property type="entry name" value="R3H_dom"/>
</dbReference>
<feature type="region of interest" description="Disordered" evidence="2">
    <location>
        <begin position="1"/>
        <end position="72"/>
    </location>
</feature>
<feature type="compositionally biased region" description="Polar residues" evidence="2">
    <location>
        <begin position="322"/>
        <end position="331"/>
    </location>
</feature>
<evidence type="ECO:0000259" key="3">
    <source>
        <dbReference type="PROSITE" id="PS51061"/>
    </source>
</evidence>
<reference evidence="6" key="1">
    <citation type="submission" date="2025-08" db="UniProtKB">
        <authorList>
            <consortium name="RefSeq"/>
        </authorList>
    </citation>
    <scope>IDENTIFICATION</scope>
    <source>
        <tissue evidence="6">Blood</tissue>
    </source>
</reference>
<accession>A0AA97KJ25</accession>
<gene>
    <name evidence="6" type="primary">R3HDM2</name>
</gene>
<organism evidence="5 6">
    <name type="scientific">Eublepharis macularius</name>
    <name type="common">Leopard gecko</name>
    <name type="synonym">Cyrtodactylus macularius</name>
    <dbReference type="NCBI Taxonomy" id="481883"/>
    <lineage>
        <taxon>Eukaryota</taxon>
        <taxon>Metazoa</taxon>
        <taxon>Chordata</taxon>
        <taxon>Craniata</taxon>
        <taxon>Vertebrata</taxon>
        <taxon>Euteleostomi</taxon>
        <taxon>Lepidosauria</taxon>
        <taxon>Squamata</taxon>
        <taxon>Bifurcata</taxon>
        <taxon>Gekkota</taxon>
        <taxon>Eublepharidae</taxon>
        <taxon>Eublepharinae</taxon>
        <taxon>Eublepharis</taxon>
    </lineage>
</organism>
<feature type="region of interest" description="Disordered" evidence="2">
    <location>
        <begin position="305"/>
        <end position="440"/>
    </location>
</feature>
<feature type="compositionally biased region" description="Basic and acidic residues" evidence="2">
    <location>
        <begin position="36"/>
        <end position="56"/>
    </location>
</feature>
<dbReference type="SUPFAM" id="SSF82708">
    <property type="entry name" value="R3H domain"/>
    <property type="match status" value="1"/>
</dbReference>
<dbReference type="Gene3D" id="3.30.1370.50">
    <property type="entry name" value="R3H-like domain"/>
    <property type="match status" value="1"/>
</dbReference>
<feature type="compositionally biased region" description="Low complexity" evidence="2">
    <location>
        <begin position="558"/>
        <end position="576"/>
    </location>
</feature>
<name>A0AA97KJ25_EUBMA</name>
<feature type="compositionally biased region" description="Basic and acidic residues" evidence="2">
    <location>
        <begin position="277"/>
        <end position="288"/>
    </location>
</feature>
<evidence type="ECO:0000259" key="4">
    <source>
        <dbReference type="PROSITE" id="PS51673"/>
    </source>
</evidence>
<dbReference type="InterPro" id="IPR024771">
    <property type="entry name" value="SUZ"/>
</dbReference>
<proteinExistence type="predicted"/>
<dbReference type="GeneID" id="129346051"/>
<feature type="region of interest" description="Disordered" evidence="2">
    <location>
        <begin position="259"/>
        <end position="288"/>
    </location>
</feature>
<feature type="domain" description="SUZ" evidence="4">
    <location>
        <begin position="233"/>
        <end position="303"/>
    </location>
</feature>
<feature type="domain" description="R3H" evidence="3">
    <location>
        <begin position="169"/>
        <end position="232"/>
    </location>
</feature>
<dbReference type="RefSeq" id="XP_054859285.1">
    <property type="nucleotide sequence ID" value="XM_055003310.1"/>
</dbReference>
<dbReference type="GO" id="GO:0003676">
    <property type="term" value="F:nucleic acid binding"/>
    <property type="evidence" value="ECO:0007669"/>
    <property type="project" value="UniProtKB-UniRule"/>
</dbReference>
<keyword evidence="5" id="KW-1185">Reference proteome</keyword>
<dbReference type="PROSITE" id="PS51673">
    <property type="entry name" value="SUZ"/>
    <property type="match status" value="1"/>
</dbReference>
<dbReference type="InterPro" id="IPR036867">
    <property type="entry name" value="R3H_dom_sf"/>
</dbReference>
<feature type="region of interest" description="Disordered" evidence="2">
    <location>
        <begin position="778"/>
        <end position="818"/>
    </location>
</feature>
<feature type="compositionally biased region" description="Basic and acidic residues" evidence="2">
    <location>
        <begin position="109"/>
        <end position="143"/>
    </location>
</feature>
<dbReference type="SMART" id="SM00393">
    <property type="entry name" value="R3H"/>
    <property type="match status" value="1"/>
</dbReference>
<feature type="compositionally biased region" description="Basic and acidic residues" evidence="2">
    <location>
        <begin position="12"/>
        <end position="27"/>
    </location>
</feature>
<dbReference type="CTD" id="22864"/>
<evidence type="ECO:0000313" key="5">
    <source>
        <dbReference type="Proteomes" id="UP001190640"/>
    </source>
</evidence>
<dbReference type="Pfam" id="PF01424">
    <property type="entry name" value="R3H"/>
    <property type="match status" value="1"/>
</dbReference>
<dbReference type="PROSITE" id="PS51061">
    <property type="entry name" value="R3H"/>
    <property type="match status" value="1"/>
</dbReference>
<evidence type="ECO:0000256" key="1">
    <source>
        <dbReference type="ARBA" id="ARBA00022553"/>
    </source>
</evidence>
<dbReference type="CDD" id="cd02642">
    <property type="entry name" value="R3H_encore_like"/>
    <property type="match status" value="1"/>
</dbReference>
<protein>
    <submittedName>
        <fullName evidence="6">R3H domain-containing protein 2 isoform X3</fullName>
    </submittedName>
</protein>
<evidence type="ECO:0000256" key="2">
    <source>
        <dbReference type="SAM" id="MobiDB-lite"/>
    </source>
</evidence>
<dbReference type="Pfam" id="PF12752">
    <property type="entry name" value="SUZ"/>
    <property type="match status" value="1"/>
</dbReference>
<dbReference type="FunFam" id="3.30.1370.50:FF:000001">
    <property type="entry name" value="R3H domain-containing protein 2 isoform 1"/>
    <property type="match status" value="1"/>
</dbReference>
<feature type="compositionally biased region" description="Gly residues" evidence="2">
    <location>
        <begin position="947"/>
        <end position="959"/>
    </location>
</feature>
<sequence>MSNSNTTQETLEIMKESEKKLVEESVNRNKFVSRSPSKEEVEKDGEESSSRPESQRRTSNHGHARKRAKSNSKLKLVRGLAVCEESSNPFVDGLLETQDIIQLHISCPSDKEDEKSAKDGPEKEEKEKNKEKAPKKMLSRDSSQEYTDSTGIDLHEFLVNTLKKNPRDRMMLLKLEQEILEFINDNNNQFKKFPQMTSYHRMLLHRVAAYFGMDHNVDQTGKAVIINKTSNTRIPEQRFSEHIKDEKSSEFPQRFILKRDDTSMDRDDNQIRIPLQDGRRSKSIEEREEEYQRVRERIFARESGQNGFLNDSRGNRDGLSRASGSRQSSTESDMKSLEPRPWSSTDSDCSARSLRPPVTKASSFSGISILTRGDSIGGIGKGSGTNRTIRPGLSLSTPEACSQVSSAPSSRGLLPCAAQPQPQPQQHQPLPPTPQQQPMMSNHILSQPQAEELNGPFGQISLSRQGSTEAPDPSSAMFQPPLMPQHPQQTGFIMASPGQPITASNYSASGHTAPAQQVLQPQSYMQPPQQIQVSYYPPGQYPNSSQQYRPLSHPVAYSPQRSQQLPQQSQQPGLQPVMSNQQQTYQGMIGVQQPQGQSLLSNQRGNMGCQMQSMMGVQPSQNQGLLSNQRGNVGSQMQGLMVQYTPLPSYQVPVANESQGVVQQPFQQPVLVPANQSVQGGLQAGGMPVYYSVIPPAQQNGTSPSVSFLQAPGTEQYQMPQSPSPCSPPQMQQQYSGVSPTGPGVVVMQLNVPNGPQPPQNPSMVQWNHCKYYSLDQRGQKPGDIYNPDTSAQASSTQLNSPITSPTQSPTPSPVTSLNSVCTGLSPLPVLTQFPRPVGPAQGDGRYSLLGQPLQYNLSICPPPLLHNQSSYTAHQGQTGMKHGNRGKKQALKSASTDLGTSDVVLGRVLEVTDLPEGITRTEADKLFTQLSLSGAKIQWLKETQGRPGGGGGGGGGDNHGTAENGRHSDLAALYTIVAVFPSPSAAQNASLRLNNSLSRFKLRMAKKNYDLRVLERASSQ</sequence>
<dbReference type="PANTHER" id="PTHR15672">
    <property type="entry name" value="CAMP-REGULATED PHOSPHOPROTEIN 21 RELATED R3H DOMAIN CONTAINING PROTEIN"/>
    <property type="match status" value="1"/>
</dbReference>
<feature type="region of interest" description="Disordered" evidence="2">
    <location>
        <begin position="454"/>
        <end position="478"/>
    </location>
</feature>
<dbReference type="Proteomes" id="UP001190640">
    <property type="component" value="Chromosome 19"/>
</dbReference>